<accession>A0A5B7HAL2</accession>
<dbReference type="AlphaFoldDB" id="A0A5B7HAL2"/>
<keyword evidence="2" id="KW-1185">Reference proteome</keyword>
<evidence type="ECO:0000313" key="1">
    <source>
        <dbReference type="EMBL" id="MPC66327.1"/>
    </source>
</evidence>
<comment type="caution">
    <text evidence="1">The sequence shown here is derived from an EMBL/GenBank/DDBJ whole genome shotgun (WGS) entry which is preliminary data.</text>
</comment>
<proteinExistence type="predicted"/>
<dbReference type="Proteomes" id="UP000324222">
    <property type="component" value="Unassembled WGS sequence"/>
</dbReference>
<reference evidence="1 2" key="1">
    <citation type="submission" date="2019-05" db="EMBL/GenBank/DDBJ databases">
        <title>Another draft genome of Portunus trituberculatus and its Hox gene families provides insights of decapod evolution.</title>
        <authorList>
            <person name="Jeong J.-H."/>
            <person name="Song I."/>
            <person name="Kim S."/>
            <person name="Choi T."/>
            <person name="Kim D."/>
            <person name="Ryu S."/>
            <person name="Kim W."/>
        </authorList>
    </citation>
    <scope>NUCLEOTIDE SEQUENCE [LARGE SCALE GENOMIC DNA]</scope>
    <source>
        <tissue evidence="1">Muscle</tissue>
    </source>
</reference>
<gene>
    <name evidence="1" type="ORF">E2C01_060474</name>
</gene>
<name>A0A5B7HAL2_PORTR</name>
<dbReference type="EMBL" id="VSRR010024620">
    <property type="protein sequence ID" value="MPC66327.1"/>
    <property type="molecule type" value="Genomic_DNA"/>
</dbReference>
<evidence type="ECO:0000313" key="2">
    <source>
        <dbReference type="Proteomes" id="UP000324222"/>
    </source>
</evidence>
<protein>
    <submittedName>
        <fullName evidence="1">Uncharacterized protein</fullName>
    </submittedName>
</protein>
<sequence length="69" mass="7332">MNNNLPLRTTTSCSRISAFLGVTPLLYSLKGADRTTEARRSFTLRTVTSKAAKVTASSQAGQTSSSGQH</sequence>
<organism evidence="1 2">
    <name type="scientific">Portunus trituberculatus</name>
    <name type="common">Swimming crab</name>
    <name type="synonym">Neptunus trituberculatus</name>
    <dbReference type="NCBI Taxonomy" id="210409"/>
    <lineage>
        <taxon>Eukaryota</taxon>
        <taxon>Metazoa</taxon>
        <taxon>Ecdysozoa</taxon>
        <taxon>Arthropoda</taxon>
        <taxon>Crustacea</taxon>
        <taxon>Multicrustacea</taxon>
        <taxon>Malacostraca</taxon>
        <taxon>Eumalacostraca</taxon>
        <taxon>Eucarida</taxon>
        <taxon>Decapoda</taxon>
        <taxon>Pleocyemata</taxon>
        <taxon>Brachyura</taxon>
        <taxon>Eubrachyura</taxon>
        <taxon>Portunoidea</taxon>
        <taxon>Portunidae</taxon>
        <taxon>Portuninae</taxon>
        <taxon>Portunus</taxon>
    </lineage>
</organism>